<dbReference type="OrthoDB" id="290983at2157"/>
<gene>
    <name evidence="3" type="ORF">B2G88_01850</name>
</gene>
<evidence type="ECO:0000313" key="3">
    <source>
        <dbReference type="EMBL" id="OVE85593.1"/>
    </source>
</evidence>
<sequence length="141" mass="15633">MTDEPPLSVALENRLMSHGIYLQTLEPIPPADGAADQSETSSDRLDAHDGIDVRLEYETVAQTDRVTSTEVGAVIRTLRAVAAEREWTPGRLEASSLTTDGDRRGTWHVEAAWFDRLHEGLTELEFSQLVLETINASTETR</sequence>
<reference evidence="3 4" key="1">
    <citation type="submission" date="2017-02" db="EMBL/GenBank/DDBJ databases">
        <title>Natronthermophilus aegyptiacus gen. nov.,sp. nov., an aerobic, extremely halophilic alkalithermophilic archaeon isolated from the athalassohaline Wadi An Natrun, Egypt.</title>
        <authorList>
            <person name="Zhao B."/>
        </authorList>
    </citation>
    <scope>NUCLEOTIDE SEQUENCE [LARGE SCALE GENOMIC DNA]</scope>
    <source>
        <strain evidence="3 4">CGMCC 1.3597</strain>
    </source>
</reference>
<comment type="caution">
    <text evidence="3">The sequence shown here is derived from an EMBL/GenBank/DDBJ whole genome shotgun (WGS) entry which is preliminary data.</text>
</comment>
<keyword evidence="4" id="KW-1185">Reference proteome</keyword>
<dbReference type="Proteomes" id="UP000196084">
    <property type="component" value="Unassembled WGS sequence"/>
</dbReference>
<dbReference type="RefSeq" id="WP_054862208.1">
    <property type="nucleotide sequence ID" value="NZ_MWPH01000001.1"/>
</dbReference>
<evidence type="ECO:0000313" key="4">
    <source>
        <dbReference type="Proteomes" id="UP000196084"/>
    </source>
</evidence>
<evidence type="ECO:0000256" key="1">
    <source>
        <dbReference type="SAM" id="MobiDB-lite"/>
    </source>
</evidence>
<dbReference type="InterPro" id="IPR058473">
    <property type="entry name" value="DUF8159"/>
</dbReference>
<name>A0A202EBC8_9EURY</name>
<feature type="region of interest" description="Disordered" evidence="1">
    <location>
        <begin position="27"/>
        <end position="48"/>
    </location>
</feature>
<feature type="domain" description="DUF8159" evidence="2">
    <location>
        <begin position="1"/>
        <end position="137"/>
    </location>
</feature>
<protein>
    <recommendedName>
        <fullName evidence="2">DUF8159 domain-containing protein</fullName>
    </recommendedName>
</protein>
<evidence type="ECO:0000259" key="2">
    <source>
        <dbReference type="Pfam" id="PF26490"/>
    </source>
</evidence>
<proteinExistence type="predicted"/>
<dbReference type="Pfam" id="PF26490">
    <property type="entry name" value="DUF8159"/>
    <property type="match status" value="1"/>
</dbReference>
<dbReference type="AlphaFoldDB" id="A0A202EBC8"/>
<accession>A0A202EBC8</accession>
<dbReference type="EMBL" id="MWPH01000001">
    <property type="protein sequence ID" value="OVE85593.1"/>
    <property type="molecule type" value="Genomic_DNA"/>
</dbReference>
<organism evidence="3 4">
    <name type="scientific">Natronolimnobius baerhuensis</name>
    <dbReference type="NCBI Taxonomy" id="253108"/>
    <lineage>
        <taxon>Archaea</taxon>
        <taxon>Methanobacteriati</taxon>
        <taxon>Methanobacteriota</taxon>
        <taxon>Stenosarchaea group</taxon>
        <taxon>Halobacteria</taxon>
        <taxon>Halobacteriales</taxon>
        <taxon>Natrialbaceae</taxon>
        <taxon>Natronolimnobius</taxon>
    </lineage>
</organism>